<accession>A0A1M5W1R0</accession>
<feature type="transmembrane region" description="Helical" evidence="6">
    <location>
        <begin position="48"/>
        <end position="67"/>
    </location>
</feature>
<evidence type="ECO:0000256" key="6">
    <source>
        <dbReference type="RuleBase" id="RU363041"/>
    </source>
</evidence>
<dbReference type="RefSeq" id="WP_073197671.1">
    <property type="nucleotide sequence ID" value="NZ_FQXO01000082.1"/>
</dbReference>
<evidence type="ECO:0000256" key="3">
    <source>
        <dbReference type="ARBA" id="ARBA00022692"/>
    </source>
</evidence>
<dbReference type="InterPro" id="IPR002781">
    <property type="entry name" value="TM_pro_TauE-like"/>
</dbReference>
<dbReference type="Proteomes" id="UP000183967">
    <property type="component" value="Unassembled WGS sequence"/>
</dbReference>
<evidence type="ECO:0000256" key="4">
    <source>
        <dbReference type="ARBA" id="ARBA00022989"/>
    </source>
</evidence>
<feature type="transmembrane region" description="Helical" evidence="6">
    <location>
        <begin position="12"/>
        <end position="42"/>
    </location>
</feature>
<organism evidence="7 8">
    <name type="scientific">Caloranaerobacter azorensis DSM 13643</name>
    <dbReference type="NCBI Taxonomy" id="1121264"/>
    <lineage>
        <taxon>Bacteria</taxon>
        <taxon>Bacillati</taxon>
        <taxon>Bacillota</taxon>
        <taxon>Tissierellia</taxon>
        <taxon>Tissierellales</taxon>
        <taxon>Thermohalobacteraceae</taxon>
        <taxon>Caloranaerobacter</taxon>
    </lineage>
</organism>
<evidence type="ECO:0000256" key="1">
    <source>
        <dbReference type="ARBA" id="ARBA00004141"/>
    </source>
</evidence>
<dbReference type="PANTHER" id="PTHR43701:SF2">
    <property type="entry name" value="MEMBRANE TRANSPORTER PROTEIN YJNA-RELATED"/>
    <property type="match status" value="1"/>
</dbReference>
<proteinExistence type="inferred from homology"/>
<dbReference type="AlphaFoldDB" id="A0A1M5W1R0"/>
<feature type="transmembrane region" description="Helical" evidence="6">
    <location>
        <begin position="102"/>
        <end position="120"/>
    </location>
</feature>
<dbReference type="OrthoDB" id="9791444at2"/>
<protein>
    <recommendedName>
        <fullName evidence="6">Probable membrane transporter protein</fullName>
    </recommendedName>
</protein>
<dbReference type="PANTHER" id="PTHR43701">
    <property type="entry name" value="MEMBRANE TRANSPORTER PROTEIN MJ0441-RELATED"/>
    <property type="match status" value="1"/>
</dbReference>
<gene>
    <name evidence="7" type="ORF">SAMN02745135_02233</name>
</gene>
<keyword evidence="6" id="KW-1003">Cell membrane</keyword>
<evidence type="ECO:0000313" key="8">
    <source>
        <dbReference type="Proteomes" id="UP000183967"/>
    </source>
</evidence>
<evidence type="ECO:0000256" key="2">
    <source>
        <dbReference type="ARBA" id="ARBA00009142"/>
    </source>
</evidence>
<dbReference type="GO" id="GO:0005886">
    <property type="term" value="C:plasma membrane"/>
    <property type="evidence" value="ECO:0007669"/>
    <property type="project" value="UniProtKB-SubCell"/>
</dbReference>
<dbReference type="InterPro" id="IPR051598">
    <property type="entry name" value="TSUP/Inactive_protease-like"/>
</dbReference>
<dbReference type="EMBL" id="FQXO01000082">
    <property type="protein sequence ID" value="SHH81154.1"/>
    <property type="molecule type" value="Genomic_DNA"/>
</dbReference>
<evidence type="ECO:0000313" key="7">
    <source>
        <dbReference type="EMBL" id="SHH81154.1"/>
    </source>
</evidence>
<name>A0A1M5W1R0_9FIRM</name>
<sequence length="121" mass="13124">MILNKKIYKSLLVGFITGIINGLFGSGGGTIIVPSLVFLLGIEEHKAHATAIFIILPITFISTFIYLKQGMLVYKIAIPVIIGAVLGSIIGSKLLNKIPTNILRKIFGIFMIIAAIRMVIK</sequence>
<reference evidence="8" key="1">
    <citation type="submission" date="2016-11" db="EMBL/GenBank/DDBJ databases">
        <authorList>
            <person name="Varghese N."/>
            <person name="Submissions S."/>
        </authorList>
    </citation>
    <scope>NUCLEOTIDE SEQUENCE [LARGE SCALE GENOMIC DNA]</scope>
    <source>
        <strain evidence="8">DSM 13643</strain>
    </source>
</reference>
<evidence type="ECO:0000256" key="5">
    <source>
        <dbReference type="ARBA" id="ARBA00023136"/>
    </source>
</evidence>
<feature type="transmembrane region" description="Helical" evidence="6">
    <location>
        <begin position="72"/>
        <end position="90"/>
    </location>
</feature>
<dbReference type="Pfam" id="PF01925">
    <property type="entry name" value="TauE"/>
    <property type="match status" value="1"/>
</dbReference>
<keyword evidence="8" id="KW-1185">Reference proteome</keyword>
<comment type="subcellular location">
    <subcellularLocation>
        <location evidence="6">Cell membrane</location>
        <topology evidence="6">Multi-pass membrane protein</topology>
    </subcellularLocation>
    <subcellularLocation>
        <location evidence="1">Membrane</location>
        <topology evidence="1">Multi-pass membrane protein</topology>
    </subcellularLocation>
</comment>
<comment type="similarity">
    <text evidence="2 6">Belongs to the 4-toluene sulfonate uptake permease (TSUP) (TC 2.A.102) family.</text>
</comment>
<keyword evidence="3 6" id="KW-0812">Transmembrane</keyword>
<keyword evidence="4 6" id="KW-1133">Transmembrane helix</keyword>
<keyword evidence="5 6" id="KW-0472">Membrane</keyword>